<feature type="compositionally biased region" description="Basic and acidic residues" evidence="1">
    <location>
        <begin position="136"/>
        <end position="149"/>
    </location>
</feature>
<feature type="compositionally biased region" description="Basic and acidic residues" evidence="1">
    <location>
        <begin position="214"/>
        <end position="226"/>
    </location>
</feature>
<protein>
    <recommendedName>
        <fullName evidence="4">PDEase domain-containing protein</fullName>
    </recommendedName>
</protein>
<feature type="region of interest" description="Disordered" evidence="1">
    <location>
        <begin position="663"/>
        <end position="700"/>
    </location>
</feature>
<comment type="caution">
    <text evidence="2">The sequence shown here is derived from an EMBL/GenBank/DDBJ whole genome shotgun (WGS) entry which is preliminary data.</text>
</comment>
<organism evidence="2 3">
    <name type="scientific">Kipferlia bialata</name>
    <dbReference type="NCBI Taxonomy" id="797122"/>
    <lineage>
        <taxon>Eukaryota</taxon>
        <taxon>Metamonada</taxon>
        <taxon>Carpediemonas-like organisms</taxon>
        <taxon>Kipferlia</taxon>
    </lineage>
</organism>
<evidence type="ECO:0008006" key="4">
    <source>
        <dbReference type="Google" id="ProtNLM"/>
    </source>
</evidence>
<evidence type="ECO:0000313" key="3">
    <source>
        <dbReference type="Proteomes" id="UP000265618"/>
    </source>
</evidence>
<name>A0A9K3CX60_9EUKA</name>
<feature type="compositionally biased region" description="Basic and acidic residues" evidence="1">
    <location>
        <begin position="509"/>
        <end position="518"/>
    </location>
</feature>
<reference evidence="2 3" key="1">
    <citation type="journal article" date="2018" name="PLoS ONE">
        <title>The draft genome of Kipferlia bialata reveals reductive genome evolution in fornicate parasites.</title>
        <authorList>
            <person name="Tanifuji G."/>
            <person name="Takabayashi S."/>
            <person name="Kume K."/>
            <person name="Takagi M."/>
            <person name="Nakayama T."/>
            <person name="Kamikawa R."/>
            <person name="Inagaki Y."/>
            <person name="Hashimoto T."/>
        </authorList>
    </citation>
    <scope>NUCLEOTIDE SEQUENCE [LARGE SCALE GENOMIC DNA]</scope>
    <source>
        <strain evidence="2">NY0173</strain>
    </source>
</reference>
<feature type="compositionally biased region" description="Basic and acidic residues" evidence="1">
    <location>
        <begin position="57"/>
        <end position="69"/>
    </location>
</feature>
<feature type="compositionally biased region" description="Basic and acidic residues" evidence="1">
    <location>
        <begin position="261"/>
        <end position="274"/>
    </location>
</feature>
<feature type="compositionally biased region" description="Acidic residues" evidence="1">
    <location>
        <begin position="497"/>
        <end position="508"/>
    </location>
</feature>
<gene>
    <name evidence="2" type="ORF">KIPB_005478</name>
</gene>
<feature type="non-terminal residue" evidence="2">
    <location>
        <position position="1"/>
    </location>
</feature>
<proteinExistence type="predicted"/>
<dbReference type="AlphaFoldDB" id="A0A9K3CX60"/>
<dbReference type="Proteomes" id="UP000265618">
    <property type="component" value="Unassembled WGS sequence"/>
</dbReference>
<feature type="region of interest" description="Disordered" evidence="1">
    <location>
        <begin position="449"/>
        <end position="574"/>
    </location>
</feature>
<feature type="compositionally biased region" description="Basic and acidic residues" evidence="1">
    <location>
        <begin position="178"/>
        <end position="190"/>
    </location>
</feature>
<feature type="compositionally biased region" description="Basic and acidic residues" evidence="1">
    <location>
        <begin position="542"/>
        <end position="555"/>
    </location>
</feature>
<dbReference type="EMBL" id="BDIP01001286">
    <property type="protein sequence ID" value="GIQ84050.1"/>
    <property type="molecule type" value="Genomic_DNA"/>
</dbReference>
<accession>A0A9K3CX60</accession>
<keyword evidence="3" id="KW-1185">Reference proteome</keyword>
<evidence type="ECO:0000313" key="2">
    <source>
        <dbReference type="EMBL" id="GIQ84050.1"/>
    </source>
</evidence>
<feature type="compositionally biased region" description="Polar residues" evidence="1">
    <location>
        <begin position="160"/>
        <end position="172"/>
    </location>
</feature>
<feature type="compositionally biased region" description="Polar residues" evidence="1">
    <location>
        <begin position="519"/>
        <end position="538"/>
    </location>
</feature>
<feature type="region of interest" description="Disordered" evidence="1">
    <location>
        <begin position="52"/>
        <end position="79"/>
    </location>
</feature>
<evidence type="ECO:0000256" key="1">
    <source>
        <dbReference type="SAM" id="MobiDB-lite"/>
    </source>
</evidence>
<sequence>MYTLYVYLTRSLLDALGDGHLSDTDTEGEPLVPVRPTGLRRHDTFLSQVLSRQRSVVTRDREREREAKSRGGSVSHNTSSLDLIPEFVTQPVHFSRRVSMNGGLWDMDQPPLGVVKDSPSQPYLEGLSFSASLPPQRERGRTERGHFETGRGFGMGTHTLMATQSTQDIMSHTHSHSRSGERERVHRDSAPIRPQLSTVPSGADRHSHKGITTETEREKERERVREYTGSPVVGTSAGSSSQLLPVPSPKYIRGSGALLGELKRRERDRDRDSHSGSGIKRRAAFSATVSKRRGTIGSHTDLKKLSYEGDMHELEEREGERETDMGMAPLSTVGGGADPLVQTPETDGSSDTEDLASLYVVEDSDLHTLQITGSEGDREGETHVNRSDWMQGSEATLMDKDGKSTSITAWNSFSIASSADTLTDHSPQSITSSTFGSCLDIRVKSGAPSLEWTKDRDQDTPPLTHRPGSGVRGCKACSDALSPLPEAVTLPDRSIEGDESDIEGDGEGEGERDTKKSVLSDSYSVSHTNDTHPSTHPLSTKDAVRLRERERERESVISVNGKGREGDSSMLSESVQSLRSSIHSNQSTVGSQGVRRHWSHVAPQMGGMSMGTMVEQVVDGQRQQASLGLSAPLSMAQPAVILDMVSVLRQRLHTDAMAAAKSNPSLSLSPSLSTSLDSEVELEGEGERESANTAEKQRERERVIEREYIKREVLTLDFDAHQWGRRYGDIALPYLAYLFHTLFCLEGVVSVRRYTAAVYMYSRMYRDSATSPYHNAVHAADTIC</sequence>
<feature type="compositionally biased region" description="Basic and acidic residues" evidence="1">
    <location>
        <begin position="685"/>
        <end position="700"/>
    </location>
</feature>
<feature type="compositionally biased region" description="Basic and acidic residues" evidence="1">
    <location>
        <begin position="300"/>
        <end position="324"/>
    </location>
</feature>
<feature type="region of interest" description="Disordered" evidence="1">
    <location>
        <begin position="123"/>
        <end position="351"/>
    </location>
</feature>
<feature type="compositionally biased region" description="Low complexity" evidence="1">
    <location>
        <begin position="663"/>
        <end position="677"/>
    </location>
</feature>